<dbReference type="AlphaFoldDB" id="A0A1N6HJB8"/>
<proteinExistence type="predicted"/>
<organism evidence="2 3">
    <name type="scientific">Chryseobacterium scophthalmum</name>
    <dbReference type="NCBI Taxonomy" id="59733"/>
    <lineage>
        <taxon>Bacteria</taxon>
        <taxon>Pseudomonadati</taxon>
        <taxon>Bacteroidota</taxon>
        <taxon>Flavobacteriia</taxon>
        <taxon>Flavobacteriales</taxon>
        <taxon>Weeksellaceae</taxon>
        <taxon>Chryseobacterium group</taxon>
        <taxon>Chryseobacterium</taxon>
    </lineage>
</organism>
<dbReference type="PROSITE" id="PS51257">
    <property type="entry name" value="PROKAR_LIPOPROTEIN"/>
    <property type="match status" value="1"/>
</dbReference>
<evidence type="ECO:0000313" key="3">
    <source>
        <dbReference type="Proteomes" id="UP000184782"/>
    </source>
</evidence>
<gene>
    <name evidence="2" type="ORF">SAMN05421769_2571</name>
</gene>
<dbReference type="RefSeq" id="WP_074230698.1">
    <property type="nucleotide sequence ID" value="NZ_FSRQ01000002.1"/>
</dbReference>
<dbReference type="OrthoDB" id="9764164at2"/>
<dbReference type="SUPFAM" id="SSF52266">
    <property type="entry name" value="SGNH hydrolase"/>
    <property type="match status" value="2"/>
</dbReference>
<keyword evidence="3" id="KW-1185">Reference proteome</keyword>
<dbReference type="STRING" id="59733.SAMN05421769_2571"/>
<dbReference type="GO" id="GO:0016788">
    <property type="term" value="F:hydrolase activity, acting on ester bonds"/>
    <property type="evidence" value="ECO:0007669"/>
    <property type="project" value="UniProtKB-ARBA"/>
</dbReference>
<sequence>MKKIIISTIAVSALFFTVSCNTDFDTDVEDIVVTKGEADFSNYVALGNSLTSGYRDGTLYSDGQNESYPSMIAMQMKLAGGGAFKQPLMPNNVGGFTNLPGFPGKLVLKMVNGALAPVASPAAAALDNVAAGRPYNNMGVPGAKSFHLVAPNYGSAAGLSTGTANPYFVRFASSATTSVLADAMVQKPSFFSLWIGNNDVLSYATNGGTNSQTTGGVTTYTAATVQNGNTNPATYRSNDISDANVVAGSIKGVLDGLKSVGSTKGIIANIPDVTNIPFFTRVPYNAIPLDAAKAQSLNTQLYGPLKAALTAFGQGDRINPVVAGNNPVLIIDNKLANLSAQLTAALTAGGVPATQAAFIGNAFGRARQAKPGELMLLTSSALLGLDATTNQPATPASVFIYGASFPIGDQYSLTTDEVNNISTAVKAYNTSIRSMADSYGLAFVDMNAKMIELNSKSGISWNGVKYTATFVTGGTFSLDGVHLTGRGYAVVANEFIKAINMKYKSTLPQVDPNKYSGITFP</sequence>
<dbReference type="EMBL" id="FSRQ01000002">
    <property type="protein sequence ID" value="SIO19827.1"/>
    <property type="molecule type" value="Genomic_DNA"/>
</dbReference>
<protein>
    <submittedName>
        <fullName evidence="2">GDSL-like Lipase/Acylhydrolase</fullName>
    </submittedName>
</protein>
<accession>A0A1N6HJB8</accession>
<keyword evidence="1" id="KW-0732">Signal</keyword>
<dbReference type="Gene3D" id="3.40.50.1110">
    <property type="entry name" value="SGNH hydrolase"/>
    <property type="match status" value="2"/>
</dbReference>
<feature type="signal peptide" evidence="1">
    <location>
        <begin position="1"/>
        <end position="22"/>
    </location>
</feature>
<evidence type="ECO:0000313" key="2">
    <source>
        <dbReference type="EMBL" id="SIO19827.1"/>
    </source>
</evidence>
<evidence type="ECO:0000256" key="1">
    <source>
        <dbReference type="SAM" id="SignalP"/>
    </source>
</evidence>
<name>A0A1N6HJB8_9FLAO</name>
<keyword evidence="2" id="KW-0378">Hydrolase</keyword>
<dbReference type="InterPro" id="IPR036514">
    <property type="entry name" value="SGNH_hydro_sf"/>
</dbReference>
<dbReference type="Proteomes" id="UP000184782">
    <property type="component" value="Unassembled WGS sequence"/>
</dbReference>
<reference evidence="3" key="1">
    <citation type="submission" date="2016-12" db="EMBL/GenBank/DDBJ databases">
        <authorList>
            <person name="Varghese N."/>
            <person name="Submissions S."/>
        </authorList>
    </citation>
    <scope>NUCLEOTIDE SEQUENCE [LARGE SCALE GENOMIC DNA]</scope>
    <source>
        <strain evidence="3">DSM 16779</strain>
    </source>
</reference>
<feature type="chain" id="PRO_5009936386" evidence="1">
    <location>
        <begin position="23"/>
        <end position="521"/>
    </location>
</feature>